<dbReference type="InterPro" id="IPR000743">
    <property type="entry name" value="Glyco_hydro_28"/>
</dbReference>
<sequence length="455" mass="47439">MQLLVALSFIGAVLSASTTTTKTTKSTKTKTTTTTTTVQIATTISAAPPATGTTVPTASPFKPGAGSVAPPTVAARTKTCTVIATGSDDGPSIKAAAQSCSGGGRVVLAGEYTINSFTDLRGLAHVDFYITGTITFGETVAFWQSNVYQYTYQSAAAMWIIGGVDINIYGGGTIDGNGQIWYDGFAANNNIIRPVLLVLDGVNGGAVFDINLRGSPFWNNLVANSTNVIYDNINIVSASTNSHLPKNTDGWDTYKSDNIVIQNSNINNGDDCVSFKPNSTNLVVQGLSCNGSHGISVGSLGQYKGEYDIVQNVYVYNIQMANAENGARIKVWPGATSSSVGTGGGSGRVQNITYDTFTSTNVAAGKNIVLTQCYNESNLTKCEANPSTLTITDVAFKNFYGTSKKPDVGSIECSSAGVCSNISSQNIVISSSGALEVHCLNVDATLLQSVTCIAP</sequence>
<evidence type="ECO:0000256" key="8">
    <source>
        <dbReference type="ARBA" id="ARBA00023180"/>
    </source>
</evidence>
<evidence type="ECO:0000256" key="14">
    <source>
        <dbReference type="RuleBase" id="RU361169"/>
    </source>
</evidence>
<keyword evidence="3" id="KW-0964">Secreted</keyword>
<evidence type="ECO:0000256" key="4">
    <source>
        <dbReference type="ARBA" id="ARBA00022729"/>
    </source>
</evidence>
<evidence type="ECO:0000256" key="2">
    <source>
        <dbReference type="ARBA" id="ARBA00008834"/>
    </source>
</evidence>
<keyword evidence="9 14" id="KW-0326">Glycosidase</keyword>
<dbReference type="GO" id="GO:0005975">
    <property type="term" value="P:carbohydrate metabolic process"/>
    <property type="evidence" value="ECO:0007669"/>
    <property type="project" value="InterPro"/>
</dbReference>
<dbReference type="GO" id="GO:0005576">
    <property type="term" value="C:extracellular region"/>
    <property type="evidence" value="ECO:0007669"/>
    <property type="project" value="UniProtKB-SubCell"/>
</dbReference>
<comment type="caution">
    <text evidence="16">The sequence shown here is derived from an EMBL/GenBank/DDBJ whole genome shotgun (WGS) entry which is preliminary data.</text>
</comment>
<dbReference type="AlphaFoldDB" id="A0AAD5T104"/>
<evidence type="ECO:0000256" key="5">
    <source>
        <dbReference type="ARBA" id="ARBA00022737"/>
    </source>
</evidence>
<dbReference type="PROSITE" id="PS00502">
    <property type="entry name" value="POLYGALACTURONASE"/>
    <property type="match status" value="1"/>
</dbReference>
<name>A0AAD5T104_9FUNG</name>
<reference evidence="16" key="1">
    <citation type="submission" date="2020-05" db="EMBL/GenBank/DDBJ databases">
        <title>Phylogenomic resolution of chytrid fungi.</title>
        <authorList>
            <person name="Stajich J.E."/>
            <person name="Amses K."/>
            <person name="Simmons R."/>
            <person name="Seto K."/>
            <person name="Myers J."/>
            <person name="Bonds A."/>
            <person name="Quandt C.A."/>
            <person name="Barry K."/>
            <person name="Liu P."/>
            <person name="Grigoriev I."/>
            <person name="Longcore J.E."/>
            <person name="James T.Y."/>
        </authorList>
    </citation>
    <scope>NUCLEOTIDE SEQUENCE</scope>
    <source>
        <strain evidence="16">JEL0513</strain>
    </source>
</reference>
<dbReference type="PANTHER" id="PTHR31736:SF14">
    <property type="entry name" value="EXOPOLYGALACTURONASE X-1-RELATED"/>
    <property type="match status" value="1"/>
</dbReference>
<dbReference type="GO" id="GO:0047911">
    <property type="term" value="F:galacturan 1,4-alpha-galacturonidase activity"/>
    <property type="evidence" value="ECO:0007669"/>
    <property type="project" value="UniProtKB-EC"/>
</dbReference>
<dbReference type="InterPro" id="IPR012334">
    <property type="entry name" value="Pectin_lyas_fold"/>
</dbReference>
<proteinExistence type="inferred from homology"/>
<feature type="active site" evidence="13">
    <location>
        <position position="293"/>
    </location>
</feature>
<evidence type="ECO:0000256" key="12">
    <source>
        <dbReference type="ARBA" id="ARBA00048766"/>
    </source>
</evidence>
<comment type="subcellular location">
    <subcellularLocation>
        <location evidence="1">Secreted</location>
    </subcellularLocation>
</comment>
<dbReference type="Gene3D" id="2.160.20.10">
    <property type="entry name" value="Single-stranded right-handed beta-helix, Pectin lyase-like"/>
    <property type="match status" value="1"/>
</dbReference>
<evidence type="ECO:0000256" key="15">
    <source>
        <dbReference type="SAM" id="SignalP"/>
    </source>
</evidence>
<keyword evidence="4 15" id="KW-0732">Signal</keyword>
<keyword evidence="5" id="KW-0677">Repeat</keyword>
<accession>A0AAD5T104</accession>
<keyword evidence="8" id="KW-0325">Glycoprotein</keyword>
<evidence type="ECO:0000256" key="6">
    <source>
        <dbReference type="ARBA" id="ARBA00022801"/>
    </source>
</evidence>
<comment type="similarity">
    <text evidence="2 14">Belongs to the glycosyl hydrolase 28 family.</text>
</comment>
<evidence type="ECO:0000256" key="1">
    <source>
        <dbReference type="ARBA" id="ARBA00004613"/>
    </source>
</evidence>
<evidence type="ECO:0000313" key="16">
    <source>
        <dbReference type="EMBL" id="KAJ3121803.1"/>
    </source>
</evidence>
<dbReference type="SUPFAM" id="SSF51126">
    <property type="entry name" value="Pectin lyase-like"/>
    <property type="match status" value="1"/>
</dbReference>
<evidence type="ECO:0000256" key="9">
    <source>
        <dbReference type="ARBA" id="ARBA00023295"/>
    </source>
</evidence>
<dbReference type="Pfam" id="PF00295">
    <property type="entry name" value="Glyco_hydro_28"/>
    <property type="match status" value="1"/>
</dbReference>
<organism evidence="16 17">
    <name type="scientific">Physocladia obscura</name>
    <dbReference type="NCBI Taxonomy" id="109957"/>
    <lineage>
        <taxon>Eukaryota</taxon>
        <taxon>Fungi</taxon>
        <taxon>Fungi incertae sedis</taxon>
        <taxon>Chytridiomycota</taxon>
        <taxon>Chytridiomycota incertae sedis</taxon>
        <taxon>Chytridiomycetes</taxon>
        <taxon>Chytridiales</taxon>
        <taxon>Chytriomycetaceae</taxon>
        <taxon>Physocladia</taxon>
    </lineage>
</organism>
<feature type="chain" id="PRO_5042132235" description="galacturonan 1,4-alpha-galacturonidase" evidence="15">
    <location>
        <begin position="16"/>
        <end position="455"/>
    </location>
</feature>
<evidence type="ECO:0000256" key="7">
    <source>
        <dbReference type="ARBA" id="ARBA00023157"/>
    </source>
</evidence>
<keyword evidence="6 14" id="KW-0378">Hydrolase</keyword>
<keyword evidence="7" id="KW-1015">Disulfide bond</keyword>
<protein>
    <recommendedName>
        <fullName evidence="11">galacturonan 1,4-alpha-galacturonidase</fullName>
        <ecNumber evidence="11">3.2.1.67</ecNumber>
    </recommendedName>
</protein>
<dbReference type="InterPro" id="IPR011050">
    <property type="entry name" value="Pectin_lyase_fold/virulence"/>
</dbReference>
<feature type="signal peptide" evidence="15">
    <location>
        <begin position="1"/>
        <end position="15"/>
    </location>
</feature>
<dbReference type="EMBL" id="JADGJH010000854">
    <property type="protein sequence ID" value="KAJ3121803.1"/>
    <property type="molecule type" value="Genomic_DNA"/>
</dbReference>
<dbReference type="PANTHER" id="PTHR31736">
    <property type="match status" value="1"/>
</dbReference>
<dbReference type="Proteomes" id="UP001211907">
    <property type="component" value="Unassembled WGS sequence"/>
</dbReference>
<evidence type="ECO:0000313" key="17">
    <source>
        <dbReference type="Proteomes" id="UP001211907"/>
    </source>
</evidence>
<dbReference type="GO" id="GO:0071555">
    <property type="term" value="P:cell wall organization"/>
    <property type="evidence" value="ECO:0007669"/>
    <property type="project" value="UniProtKB-KW"/>
</dbReference>
<evidence type="ECO:0000256" key="3">
    <source>
        <dbReference type="ARBA" id="ARBA00022525"/>
    </source>
</evidence>
<comment type="catalytic activity">
    <reaction evidence="12">
        <text>[(1-&gt;4)-alpha-D-galacturonosyl](n) + H2O = alpha-D-galacturonate + [(1-&gt;4)-alpha-D-galacturonosyl](n-1)</text>
        <dbReference type="Rhea" id="RHEA:14117"/>
        <dbReference type="Rhea" id="RHEA-COMP:14570"/>
        <dbReference type="Rhea" id="RHEA-COMP:14572"/>
        <dbReference type="ChEBI" id="CHEBI:15377"/>
        <dbReference type="ChEBI" id="CHEBI:58658"/>
        <dbReference type="ChEBI" id="CHEBI:140523"/>
        <dbReference type="EC" id="3.2.1.67"/>
    </reaction>
</comment>
<evidence type="ECO:0000256" key="13">
    <source>
        <dbReference type="PROSITE-ProRule" id="PRU10052"/>
    </source>
</evidence>
<keyword evidence="10" id="KW-0961">Cell wall biogenesis/degradation</keyword>
<evidence type="ECO:0000256" key="11">
    <source>
        <dbReference type="ARBA" id="ARBA00038933"/>
    </source>
</evidence>
<dbReference type="EC" id="3.2.1.67" evidence="11"/>
<dbReference type="GO" id="GO:0004650">
    <property type="term" value="F:polygalacturonase activity"/>
    <property type="evidence" value="ECO:0007669"/>
    <property type="project" value="InterPro"/>
</dbReference>
<evidence type="ECO:0000256" key="10">
    <source>
        <dbReference type="ARBA" id="ARBA00023316"/>
    </source>
</evidence>
<gene>
    <name evidence="16" type="ORF">HK100_012230</name>
</gene>
<keyword evidence="17" id="KW-1185">Reference proteome</keyword>